<feature type="compositionally biased region" description="Polar residues" evidence="5">
    <location>
        <begin position="720"/>
        <end position="735"/>
    </location>
</feature>
<feature type="repeat" description="ANK" evidence="3">
    <location>
        <begin position="181"/>
        <end position="213"/>
    </location>
</feature>
<dbReference type="SUPFAM" id="SSF48403">
    <property type="entry name" value="Ankyrin repeat"/>
    <property type="match status" value="1"/>
</dbReference>
<dbReference type="Pfam" id="PF12796">
    <property type="entry name" value="Ank_2"/>
    <property type="match status" value="2"/>
</dbReference>
<feature type="compositionally biased region" description="Basic and acidic residues" evidence="5">
    <location>
        <begin position="1983"/>
        <end position="1998"/>
    </location>
</feature>
<dbReference type="PANTHER" id="PTHR24173">
    <property type="entry name" value="ANKYRIN REPEAT CONTAINING"/>
    <property type="match status" value="1"/>
</dbReference>
<feature type="compositionally biased region" description="Basic and acidic residues" evidence="5">
    <location>
        <begin position="991"/>
        <end position="1000"/>
    </location>
</feature>
<feature type="compositionally biased region" description="Polar residues" evidence="5">
    <location>
        <begin position="831"/>
        <end position="844"/>
    </location>
</feature>
<feature type="compositionally biased region" description="Acidic residues" evidence="5">
    <location>
        <begin position="1024"/>
        <end position="1035"/>
    </location>
</feature>
<feature type="region of interest" description="Disordered" evidence="5">
    <location>
        <begin position="895"/>
        <end position="1038"/>
    </location>
</feature>
<dbReference type="SMART" id="SM00248">
    <property type="entry name" value="ANK"/>
    <property type="match status" value="5"/>
</dbReference>
<feature type="region of interest" description="Disordered" evidence="5">
    <location>
        <begin position="2190"/>
        <end position="2216"/>
    </location>
</feature>
<protein>
    <submittedName>
        <fullName evidence="6">Uncharacterized protein</fullName>
    </submittedName>
</protein>
<organism evidence="6 7">
    <name type="scientific">Petrolisthes manimaculis</name>
    <dbReference type="NCBI Taxonomy" id="1843537"/>
    <lineage>
        <taxon>Eukaryota</taxon>
        <taxon>Metazoa</taxon>
        <taxon>Ecdysozoa</taxon>
        <taxon>Arthropoda</taxon>
        <taxon>Crustacea</taxon>
        <taxon>Multicrustacea</taxon>
        <taxon>Malacostraca</taxon>
        <taxon>Eumalacostraca</taxon>
        <taxon>Eucarida</taxon>
        <taxon>Decapoda</taxon>
        <taxon>Pleocyemata</taxon>
        <taxon>Anomura</taxon>
        <taxon>Galatheoidea</taxon>
        <taxon>Porcellanidae</taxon>
        <taxon>Petrolisthes</taxon>
    </lineage>
</organism>
<feature type="compositionally biased region" description="Low complexity" evidence="5">
    <location>
        <begin position="342"/>
        <end position="351"/>
    </location>
</feature>
<feature type="region of interest" description="Disordered" evidence="5">
    <location>
        <begin position="497"/>
        <end position="850"/>
    </location>
</feature>
<evidence type="ECO:0000256" key="3">
    <source>
        <dbReference type="PROSITE-ProRule" id="PRU00023"/>
    </source>
</evidence>
<dbReference type="Gene3D" id="1.25.40.20">
    <property type="entry name" value="Ankyrin repeat-containing domain"/>
    <property type="match status" value="2"/>
</dbReference>
<evidence type="ECO:0000313" key="6">
    <source>
        <dbReference type="EMBL" id="KAK4307175.1"/>
    </source>
</evidence>
<dbReference type="InterPro" id="IPR002110">
    <property type="entry name" value="Ankyrin_rpt"/>
</dbReference>
<feature type="region of interest" description="Disordered" evidence="5">
    <location>
        <begin position="1260"/>
        <end position="1281"/>
    </location>
</feature>
<gene>
    <name evidence="6" type="ORF">Pmani_021052</name>
</gene>
<dbReference type="PANTHER" id="PTHR24173:SF83">
    <property type="entry name" value="SOCS BOX DOMAIN-CONTAINING PROTEIN"/>
    <property type="match status" value="1"/>
</dbReference>
<dbReference type="PROSITE" id="PS50297">
    <property type="entry name" value="ANK_REP_REGION"/>
    <property type="match status" value="5"/>
</dbReference>
<feature type="compositionally biased region" description="Basic and acidic residues" evidence="5">
    <location>
        <begin position="529"/>
        <end position="542"/>
    </location>
</feature>
<keyword evidence="1" id="KW-0677">Repeat</keyword>
<feature type="region of interest" description="Disordered" evidence="5">
    <location>
        <begin position="1968"/>
        <end position="1998"/>
    </location>
</feature>
<feature type="compositionally biased region" description="Polar residues" evidence="5">
    <location>
        <begin position="641"/>
        <end position="660"/>
    </location>
</feature>
<feature type="compositionally biased region" description="Polar residues" evidence="5">
    <location>
        <begin position="689"/>
        <end position="706"/>
    </location>
</feature>
<feature type="region of interest" description="Disordered" evidence="5">
    <location>
        <begin position="369"/>
        <end position="475"/>
    </location>
</feature>
<feature type="compositionally biased region" description="Basic residues" evidence="5">
    <location>
        <begin position="939"/>
        <end position="954"/>
    </location>
</feature>
<feature type="region of interest" description="Disordered" evidence="5">
    <location>
        <begin position="14"/>
        <end position="53"/>
    </location>
</feature>
<feature type="compositionally biased region" description="Polar residues" evidence="5">
    <location>
        <begin position="584"/>
        <end position="616"/>
    </location>
</feature>
<feature type="coiled-coil region" evidence="4">
    <location>
        <begin position="1795"/>
        <end position="1900"/>
    </location>
</feature>
<feature type="repeat" description="ANK" evidence="3">
    <location>
        <begin position="214"/>
        <end position="246"/>
    </location>
</feature>
<feature type="coiled-coil region" evidence="4">
    <location>
        <begin position="1534"/>
        <end position="1564"/>
    </location>
</feature>
<evidence type="ECO:0000313" key="7">
    <source>
        <dbReference type="Proteomes" id="UP001292094"/>
    </source>
</evidence>
<evidence type="ECO:0000256" key="5">
    <source>
        <dbReference type="SAM" id="MobiDB-lite"/>
    </source>
</evidence>
<evidence type="ECO:0000256" key="2">
    <source>
        <dbReference type="ARBA" id="ARBA00023043"/>
    </source>
</evidence>
<feature type="compositionally biased region" description="Polar residues" evidence="5">
    <location>
        <begin position="1265"/>
        <end position="1281"/>
    </location>
</feature>
<feature type="region of interest" description="Disordered" evidence="5">
    <location>
        <begin position="319"/>
        <end position="357"/>
    </location>
</feature>
<comment type="caution">
    <text evidence="6">The sequence shown here is derived from an EMBL/GenBank/DDBJ whole genome shotgun (WGS) entry which is preliminary data.</text>
</comment>
<dbReference type="InterPro" id="IPR036770">
    <property type="entry name" value="Ankyrin_rpt-contain_sf"/>
</dbReference>
<evidence type="ECO:0000256" key="4">
    <source>
        <dbReference type="SAM" id="Coils"/>
    </source>
</evidence>
<feature type="repeat" description="ANK" evidence="3">
    <location>
        <begin position="247"/>
        <end position="279"/>
    </location>
</feature>
<reference evidence="6" key="1">
    <citation type="submission" date="2023-11" db="EMBL/GenBank/DDBJ databases">
        <title>Genome assemblies of two species of porcelain crab, Petrolisthes cinctipes and Petrolisthes manimaculis (Anomura: Porcellanidae).</title>
        <authorList>
            <person name="Angst P."/>
        </authorList>
    </citation>
    <scope>NUCLEOTIDE SEQUENCE</scope>
    <source>
        <strain evidence="6">PB745_02</strain>
        <tissue evidence="6">Gill</tissue>
    </source>
</reference>
<feature type="compositionally biased region" description="Basic and acidic residues" evidence="5">
    <location>
        <begin position="455"/>
        <end position="472"/>
    </location>
</feature>
<feature type="compositionally biased region" description="Polar residues" evidence="5">
    <location>
        <begin position="546"/>
        <end position="564"/>
    </location>
</feature>
<feature type="coiled-coil region" evidence="4">
    <location>
        <begin position="1698"/>
        <end position="1736"/>
    </location>
</feature>
<feature type="repeat" description="ANK" evidence="3">
    <location>
        <begin position="148"/>
        <end position="180"/>
    </location>
</feature>
<keyword evidence="2 3" id="KW-0040">ANK repeat</keyword>
<feature type="repeat" description="ANK" evidence="3">
    <location>
        <begin position="115"/>
        <end position="147"/>
    </location>
</feature>
<feature type="compositionally biased region" description="Polar residues" evidence="5">
    <location>
        <begin position="36"/>
        <end position="47"/>
    </location>
</feature>
<name>A0AAE1U5P1_9EUCA</name>
<evidence type="ECO:0000256" key="1">
    <source>
        <dbReference type="ARBA" id="ARBA00022737"/>
    </source>
</evidence>
<dbReference type="EMBL" id="JAWZYT010002028">
    <property type="protein sequence ID" value="KAK4307175.1"/>
    <property type="molecule type" value="Genomic_DNA"/>
</dbReference>
<dbReference type="PROSITE" id="PS50088">
    <property type="entry name" value="ANK_REPEAT"/>
    <property type="match status" value="5"/>
</dbReference>
<dbReference type="Proteomes" id="UP001292094">
    <property type="component" value="Unassembled WGS sequence"/>
</dbReference>
<keyword evidence="4" id="KW-0175">Coiled coil</keyword>
<keyword evidence="7" id="KW-1185">Reference proteome</keyword>
<feature type="coiled-coil region" evidence="4">
    <location>
        <begin position="1096"/>
        <end position="1172"/>
    </location>
</feature>
<feature type="compositionally biased region" description="Basic and acidic residues" evidence="5">
    <location>
        <begin position="813"/>
        <end position="823"/>
    </location>
</feature>
<proteinExistence type="predicted"/>
<accession>A0AAE1U5P1</accession>
<sequence length="2399" mass="266151">MKKLKRVFGSVANLAGGRGSDQLSSGGSGSGGLTSEQRSASGSLQDTSPRRGSYYSYETRSLDSFTSGQSGSTSPADTVRQDKNFTKLHKWANIGDTLKLKKFIKKVEVDARDSDGRTPLHHAAGAGRGDAVLFLLGSKADAEARDNTGTTPLLRAVEYSQILIVQMLLQRRVDVRTADNHGQTCVHIAAKSGAIDLLLLLLECGGDCDAVNSQGRTPLHRACSDNQEEAANTLLRHGANVNMSDNEGVTPLMLAAKVGCVGLVESLLDHGAALDPVDASQWSAADYARFTNHNQLHHRLTTLAQNNAAESSLVPQGLLSVSDEGSDPTDCAAGKSGGDKPSSNNGNNSWSDDSDVVSVREKPKINLAKFLPSSDESGDNTTVPSQDPDINALGPPKPPRLYTSFSSLTSEGDGARTECAAEGEEEASHKEDNSWKTSSEDEEEQKPKFKSRGLFMKDLDSNDDNRDAELRRKSSILSITRVGKEDMIAELGLSDMKYHSSEEDVSFEEDEKPMLPLEGTPTKVVLSRRGSENMEVSPKDFDVSENVPSSSHQVSLTKNLSPKNSCHESPSRKSASFHKMRTDSVGQLSSQTSEYNNTSRRVSVYSTSPIKSPNRTSPKRVRGPLRKSSAFDSDSKDEASSRTSIKHTSLTPTKNRGSDSVSDEVPLSQKGSKDSQRLSLLSGEMDETSFISNHNSEAGKYQTSGTAMREANLDNEDSVKSSSGSTKGIDTSKMPSGSDVENMKSGPYKSGRQSKEGELGQEGTLGREGTMQEVEEVWEANPSRATPKYSSSSSLSCEAKQKHYKKKVSGRPKQSDSENDKANSKGKNVAGSISQRDANNSRNSVEFKETENGCKDIIDGFKTCPDQDDTAQDITDEELASNGVEDLLDSFISDTTPVSVPAQKKEKSQLFDDSSGKCGSTSQIKKEESPTTDTSSHYTKLRTKTKSRKSKKQIKPASTSLEKSISPGDSKDGVNASKDRRNKSQLSVSRKSPEVKKPGWREGTVAFSDDDGEGNEGPPPWNMEEGEDGLSTETEESGHINVELKDTLLAPLSSLPDAWDAGQLRDLVRELRLKLEKEVGQRAASETSLSHIRHQERHTQQLCAKLEEALQQQQQEVTKLNAVIKQMEYQGHCQQDSGQLQKQWVEEWQSRCEQLEEECRSLHAQAQRQDQLVDSLMLQLQTKDTVNNTLHARLQEVASTAKYVSMKSCQTDDIQILATTSQSTYSQTDIVCLSRLEASTQSDFTIAGSDVMIDHIVSNKDKKSNSSPVLSMTAGSTKPVSSVAATQTEQMEDHERVTAVQDVRSAMISTGVQHIPERVNKYSQVQIHSRSVHIQTQCHTKTEVTDSRKMCDSSCQTILLSHQAASQTDPFCTKISDDSCMKNQESGECEEKESSQINLFTSALDSLLQNFSVDIKASINEASLNNQTAGLQVSKTVENHLNNLITNISSTLQQGLGENKTLYQLEESLQHLKDTLQYQQDIIMRISDDATDIKSNNLQDIVQEVNSSIQLKLVSVEKELNNVQGSQDSNKKDIANLVLSLKSLKDSNEKLEQLISQHLTLNKNSDISEELDYLKQQLCEHLQMMRNVVEQGGSAEDSGVSFNKSVMERLDTIEKSLSLSLGKNCTTEDISDLQHGIQRLSQDIDKKVFSLEGRMATKGEIMPDIQAVEDQLRGLKESTEGLTCVVRTGVSEQNAELSEALEENFQILQSHVQRLQQTLLQRINEVAERLNVAEDQQATQLSRQMSEVAMQVAGVHNQVMQVQAWVDRADSRPSTADTLDQALVSSLKASSDHTLSTLTQQNYSILNQLEALQREAQLSSSRGQVPSQAVSIELQHLKDNLREKENNLTQLQANHKDLQDKLHNQRSQMDVYQQEAEEQRARAKQVKEQLEIQEAGLRERQEIGRKEVARTAEELLRFKEENLRLSTEAGRLSASLEMEQQQRRWCESQLQILQDSRDAAEKRTQELLAALPPPSLHRTPPTGRDKQEDEAASKKQEAHRKEIEKLEAEKHEIQNCLAEHQGQTQHLNLQLQEIQAQLTMVQQEKSGVEVQLKKARETISKLQQSLSEARQQQEAISSLEDLRQELEGELQARDSLLKALKSKVEILNKEKLQLKQDILTMKGEKLSHELLKQEKEFSEEMQRKTEAQLCDLQRKIPQEYVTRTSLELMKKELETKYQRELTTKLAELQRSLDEKNKQHESFNQTRESREQQLREELNRKSEEIVRLNARLSMGEEREDTWRVRHDRLLALYQQGAAPLVTTVDTNNTSLDYSSHPKKLSQDSLSVTLQEIDQHLKTPLATSTLLGQLSPPSGLRMSGGVGVISGSGSGGGVDSYHHTHAHTLDRTLHKYLSQNERFLVVEEKPQARISPLQPSHTGGLPTLDQSCQEYVDLMKKRYGI</sequence>